<evidence type="ECO:0000313" key="2">
    <source>
        <dbReference type="Proteomes" id="UP001054821"/>
    </source>
</evidence>
<comment type="caution">
    <text evidence="1">The sequence shown here is derived from an EMBL/GenBank/DDBJ whole genome shotgun (WGS) entry which is preliminary data.</text>
</comment>
<dbReference type="InterPro" id="IPR012337">
    <property type="entry name" value="RNaseH-like_sf"/>
</dbReference>
<dbReference type="PANTHER" id="PTHR48475:SF2">
    <property type="entry name" value="RIBONUCLEASE H"/>
    <property type="match status" value="1"/>
</dbReference>
<dbReference type="PANTHER" id="PTHR48475">
    <property type="entry name" value="RIBONUCLEASE H"/>
    <property type="match status" value="1"/>
</dbReference>
<sequence>MMIVASDYCTKWIEAEALSSTKEVNVERFIWRNIICWFGCPQSLVGRPNGKWVDELSKVLWAYRTTKRRSIDETSFSLTYGIEAIIPPHIIVPSISLEVGNVDQNSEKMRLNLDLFKGERENTIILVTSYQQQLKPY</sequence>
<dbReference type="EMBL" id="JAJFAZ020000008">
    <property type="protein sequence ID" value="KAI5312605.1"/>
    <property type="molecule type" value="Genomic_DNA"/>
</dbReference>
<accession>A0AAD4UTL4</accession>
<reference evidence="1 2" key="1">
    <citation type="journal article" date="2022" name="G3 (Bethesda)">
        <title>Whole-genome sequence and methylome profiling of the almond [Prunus dulcis (Mill.) D.A. Webb] cultivar 'Nonpareil'.</title>
        <authorList>
            <person name="D'Amico-Willman K.M."/>
            <person name="Ouma W.Z."/>
            <person name="Meulia T."/>
            <person name="Sideli G.M."/>
            <person name="Gradziel T.M."/>
            <person name="Fresnedo-Ramirez J."/>
        </authorList>
    </citation>
    <scope>NUCLEOTIDE SEQUENCE [LARGE SCALE GENOMIC DNA]</scope>
    <source>
        <strain evidence="1">Clone GOH B32 T37-40</strain>
    </source>
</reference>
<protein>
    <submittedName>
        <fullName evidence="1">Uncharacterized protein</fullName>
    </submittedName>
</protein>
<dbReference type="Gene3D" id="3.30.420.10">
    <property type="entry name" value="Ribonuclease H-like superfamily/Ribonuclease H"/>
    <property type="match status" value="1"/>
</dbReference>
<organism evidence="1 2">
    <name type="scientific">Prunus dulcis</name>
    <name type="common">Almond</name>
    <name type="synonym">Amygdalus dulcis</name>
    <dbReference type="NCBI Taxonomy" id="3755"/>
    <lineage>
        <taxon>Eukaryota</taxon>
        <taxon>Viridiplantae</taxon>
        <taxon>Streptophyta</taxon>
        <taxon>Embryophyta</taxon>
        <taxon>Tracheophyta</taxon>
        <taxon>Spermatophyta</taxon>
        <taxon>Magnoliopsida</taxon>
        <taxon>eudicotyledons</taxon>
        <taxon>Gunneridae</taxon>
        <taxon>Pentapetalae</taxon>
        <taxon>rosids</taxon>
        <taxon>fabids</taxon>
        <taxon>Rosales</taxon>
        <taxon>Rosaceae</taxon>
        <taxon>Amygdaloideae</taxon>
        <taxon>Amygdaleae</taxon>
        <taxon>Prunus</taxon>
    </lineage>
</organism>
<evidence type="ECO:0000313" key="1">
    <source>
        <dbReference type="EMBL" id="KAI5312605.1"/>
    </source>
</evidence>
<dbReference type="GO" id="GO:0003676">
    <property type="term" value="F:nucleic acid binding"/>
    <property type="evidence" value="ECO:0007669"/>
    <property type="project" value="InterPro"/>
</dbReference>
<dbReference type="Proteomes" id="UP001054821">
    <property type="component" value="Chromosome 8"/>
</dbReference>
<keyword evidence="2" id="KW-1185">Reference proteome</keyword>
<dbReference type="AlphaFoldDB" id="A0AAD4UTL4"/>
<dbReference type="SUPFAM" id="SSF53098">
    <property type="entry name" value="Ribonuclease H-like"/>
    <property type="match status" value="1"/>
</dbReference>
<gene>
    <name evidence="1" type="ORF">L3X38_041778</name>
</gene>
<proteinExistence type="predicted"/>
<dbReference type="InterPro" id="IPR036397">
    <property type="entry name" value="RNaseH_sf"/>
</dbReference>
<name>A0AAD4UTL4_PRUDU</name>